<feature type="site" description="Essential for prephenate dehydratase activity" evidence="9">
    <location>
        <position position="173"/>
    </location>
</feature>
<comment type="pathway">
    <text evidence="1">Amino-acid biosynthesis; L-phenylalanine biosynthesis; phenylpyruvate from prephenate: step 1/1.</text>
</comment>
<feature type="domain" description="Prephenate dehydratase" evidence="10">
    <location>
        <begin position="2"/>
        <end position="180"/>
    </location>
</feature>
<dbReference type="Gene3D" id="3.30.70.260">
    <property type="match status" value="1"/>
</dbReference>
<dbReference type="PANTHER" id="PTHR21022">
    <property type="entry name" value="PREPHENATE DEHYDRATASE P PROTEIN"/>
    <property type="match status" value="1"/>
</dbReference>
<reference evidence="13 15" key="3">
    <citation type="submission" date="2016-10" db="EMBL/GenBank/DDBJ databases">
        <authorList>
            <person name="Varghese N."/>
            <person name="Submissions S."/>
        </authorList>
    </citation>
    <scope>NUCLEOTIDE SEQUENCE [LARGE SCALE GENOMIC DNA]</scope>
    <source>
        <strain evidence="13 15">CGMCC 1.6501</strain>
    </source>
</reference>
<name>A0A0F7D4R6_9STAP</name>
<evidence type="ECO:0000256" key="5">
    <source>
        <dbReference type="ARBA" id="ARBA00023141"/>
    </source>
</evidence>
<reference evidence="12 14" key="1">
    <citation type="journal article" date="2015" name="Int. J. Syst. Evol. Microbiol.">
        <title>Complete genome sequence of Salinicoccus halodurans H3B36, isolated from the Qaidam Basin in China.</title>
        <authorList>
            <person name="Jiang K."/>
            <person name="Xue Y."/>
            <person name="Ma Y."/>
        </authorList>
    </citation>
    <scope>NUCLEOTIDE SEQUENCE [LARGE SCALE GENOMIC DNA]</scope>
    <source>
        <strain evidence="12 14">H3B36</strain>
    </source>
</reference>
<keyword evidence="7" id="KW-0456">Lyase</keyword>
<dbReference type="EMBL" id="FOTB01000005">
    <property type="protein sequence ID" value="SFK88323.1"/>
    <property type="molecule type" value="Genomic_DNA"/>
</dbReference>
<evidence type="ECO:0000256" key="7">
    <source>
        <dbReference type="ARBA" id="ARBA00023239"/>
    </source>
</evidence>
<dbReference type="EMBL" id="CP011366">
    <property type="protein sequence ID" value="AKG74700.1"/>
    <property type="molecule type" value="Genomic_DNA"/>
</dbReference>
<dbReference type="GO" id="GO:0005737">
    <property type="term" value="C:cytoplasm"/>
    <property type="evidence" value="ECO:0007669"/>
    <property type="project" value="TreeGrafter"/>
</dbReference>
<dbReference type="Pfam" id="PF00800">
    <property type="entry name" value="PDT"/>
    <property type="match status" value="1"/>
</dbReference>
<dbReference type="InterPro" id="IPR001086">
    <property type="entry name" value="Preph_deHydtase"/>
</dbReference>
<dbReference type="Gene3D" id="3.40.190.10">
    <property type="entry name" value="Periplasmic binding protein-like II"/>
    <property type="match status" value="2"/>
</dbReference>
<dbReference type="CDD" id="cd04905">
    <property type="entry name" value="ACT_CM-PDT"/>
    <property type="match status" value="1"/>
</dbReference>
<keyword evidence="6" id="KW-0584">Phenylalanine biosynthesis</keyword>
<evidence type="ECO:0000256" key="2">
    <source>
        <dbReference type="ARBA" id="ARBA00013147"/>
    </source>
</evidence>
<dbReference type="SUPFAM" id="SSF55021">
    <property type="entry name" value="ACT-like"/>
    <property type="match status" value="1"/>
</dbReference>
<keyword evidence="5" id="KW-0057">Aromatic amino acid biosynthesis</keyword>
<dbReference type="Pfam" id="PF01842">
    <property type="entry name" value="ACT"/>
    <property type="match status" value="1"/>
</dbReference>
<accession>A0A0F7D4R6</accession>
<gene>
    <name evidence="12" type="ORF">AAT16_11150</name>
    <name evidence="13" type="ORF">SAMN05216235_2219</name>
</gene>
<evidence type="ECO:0000256" key="3">
    <source>
        <dbReference type="ARBA" id="ARBA00021872"/>
    </source>
</evidence>
<feature type="domain" description="ACT" evidence="11">
    <location>
        <begin position="193"/>
        <end position="270"/>
    </location>
</feature>
<dbReference type="InterPro" id="IPR045865">
    <property type="entry name" value="ACT-like_dom_sf"/>
</dbReference>
<protein>
    <recommendedName>
        <fullName evidence="3">Prephenate dehydratase</fullName>
        <ecNumber evidence="2">4.2.1.51</ecNumber>
    </recommendedName>
</protein>
<proteinExistence type="predicted"/>
<dbReference type="KEGG" id="shv:AAT16_11150"/>
<dbReference type="PROSITE" id="PS51671">
    <property type="entry name" value="ACT"/>
    <property type="match status" value="1"/>
</dbReference>
<dbReference type="PIRSF" id="PIRSF001500">
    <property type="entry name" value="Chor_mut_pdt_Ppr"/>
    <property type="match status" value="1"/>
</dbReference>
<dbReference type="SUPFAM" id="SSF53850">
    <property type="entry name" value="Periplasmic binding protein-like II"/>
    <property type="match status" value="1"/>
</dbReference>
<keyword evidence="4" id="KW-0028">Amino-acid biosynthesis</keyword>
<comment type="catalytic activity">
    <reaction evidence="8">
        <text>prephenate + H(+) = 3-phenylpyruvate + CO2 + H2O</text>
        <dbReference type="Rhea" id="RHEA:21648"/>
        <dbReference type="ChEBI" id="CHEBI:15377"/>
        <dbReference type="ChEBI" id="CHEBI:15378"/>
        <dbReference type="ChEBI" id="CHEBI:16526"/>
        <dbReference type="ChEBI" id="CHEBI:18005"/>
        <dbReference type="ChEBI" id="CHEBI:29934"/>
        <dbReference type="EC" id="4.2.1.51"/>
    </reaction>
</comment>
<evidence type="ECO:0000313" key="12">
    <source>
        <dbReference type="EMBL" id="AKG74700.1"/>
    </source>
</evidence>
<dbReference type="InterPro" id="IPR008242">
    <property type="entry name" value="Chor_mutase/pphenate_deHydtase"/>
</dbReference>
<dbReference type="Proteomes" id="UP000034029">
    <property type="component" value="Chromosome"/>
</dbReference>
<keyword evidence="14" id="KW-1185">Reference proteome</keyword>
<dbReference type="AlphaFoldDB" id="A0A0F7D4R6"/>
<dbReference type="GO" id="GO:0009094">
    <property type="term" value="P:L-phenylalanine biosynthetic process"/>
    <property type="evidence" value="ECO:0007669"/>
    <property type="project" value="UniProtKB-UniPathway"/>
</dbReference>
<dbReference type="CDD" id="cd13631">
    <property type="entry name" value="PBP2_Ct-PDT_like"/>
    <property type="match status" value="1"/>
</dbReference>
<dbReference type="GO" id="GO:0004664">
    <property type="term" value="F:prephenate dehydratase activity"/>
    <property type="evidence" value="ECO:0007669"/>
    <property type="project" value="UniProtKB-EC"/>
</dbReference>
<dbReference type="RefSeq" id="WP_046790879.1">
    <property type="nucleotide sequence ID" value="NZ_CP011366.1"/>
</dbReference>
<dbReference type="PANTHER" id="PTHR21022:SF19">
    <property type="entry name" value="PREPHENATE DEHYDRATASE-RELATED"/>
    <property type="match status" value="1"/>
</dbReference>
<dbReference type="OrthoDB" id="9802281at2"/>
<evidence type="ECO:0000313" key="13">
    <source>
        <dbReference type="EMBL" id="SFK88323.1"/>
    </source>
</evidence>
<reference evidence="14" key="2">
    <citation type="submission" date="2015-04" db="EMBL/GenBank/DDBJ databases">
        <title>Complete genome sequence of Salinicoccus halodurans strain H3B36, isolated from the Qaidam basin of China.</title>
        <authorList>
            <person name="Ma Y."/>
            <person name="Jiang K."/>
            <person name="Xue Y."/>
        </authorList>
    </citation>
    <scope>NUCLEOTIDE SEQUENCE [LARGE SCALE GENOMIC DNA]</scope>
    <source>
        <strain evidence="14">H3B36</strain>
    </source>
</reference>
<evidence type="ECO:0000313" key="14">
    <source>
        <dbReference type="Proteomes" id="UP000034029"/>
    </source>
</evidence>
<evidence type="ECO:0000256" key="1">
    <source>
        <dbReference type="ARBA" id="ARBA00004741"/>
    </source>
</evidence>
<dbReference type="InterPro" id="IPR002912">
    <property type="entry name" value="ACT_dom"/>
</dbReference>
<dbReference type="Proteomes" id="UP000183090">
    <property type="component" value="Unassembled WGS sequence"/>
</dbReference>
<evidence type="ECO:0000259" key="10">
    <source>
        <dbReference type="PROSITE" id="PS51171"/>
    </source>
</evidence>
<organism evidence="13 15">
    <name type="scientific">Salinicoccus halodurans</name>
    <dbReference type="NCBI Taxonomy" id="407035"/>
    <lineage>
        <taxon>Bacteria</taxon>
        <taxon>Bacillati</taxon>
        <taxon>Bacillota</taxon>
        <taxon>Bacilli</taxon>
        <taxon>Bacillales</taxon>
        <taxon>Staphylococcaceae</taxon>
        <taxon>Salinicoccus</taxon>
    </lineage>
</organism>
<dbReference type="EC" id="4.2.1.51" evidence="2"/>
<evidence type="ECO:0000256" key="6">
    <source>
        <dbReference type="ARBA" id="ARBA00023222"/>
    </source>
</evidence>
<evidence type="ECO:0000256" key="8">
    <source>
        <dbReference type="ARBA" id="ARBA00047848"/>
    </source>
</evidence>
<sequence length="284" mass="31760">MLIGYQGAEGSYSELACRKFAGDAEYQMKGYPTFRTLVEAMMDDQLDYIALPVENSTSGPITRTIDLMKYLEVSAVEEVYIKIDHALIMKSDADMSEVTTVYSHPEALEQCYSYLSRYPNIEVREYTDTAESVKMVKDSEDPKIAGIAGSHAAALYNMTVVRENISDNPLNTTRFLFFRKGVQGVRPETNKTSLYIESDHSTGSLSEILNIFSGHGINLLNLTSRPIQHKPFSYGFFIDVEKGKEDSVLAEALDDIGKVSKYINMLGTYQKGEIPSYKGVLVNE</sequence>
<evidence type="ECO:0000256" key="9">
    <source>
        <dbReference type="PIRSR" id="PIRSR001500-2"/>
    </source>
</evidence>
<evidence type="ECO:0000313" key="15">
    <source>
        <dbReference type="Proteomes" id="UP000183090"/>
    </source>
</evidence>
<evidence type="ECO:0000259" key="11">
    <source>
        <dbReference type="PROSITE" id="PS51671"/>
    </source>
</evidence>
<evidence type="ECO:0000256" key="4">
    <source>
        <dbReference type="ARBA" id="ARBA00022605"/>
    </source>
</evidence>
<dbReference type="PROSITE" id="PS51171">
    <property type="entry name" value="PREPHENATE_DEHYDR_3"/>
    <property type="match status" value="1"/>
</dbReference>